<accession>A0A538T919</accession>
<evidence type="ECO:0000256" key="1">
    <source>
        <dbReference type="ARBA" id="ARBA00023002"/>
    </source>
</evidence>
<evidence type="ECO:0000256" key="3">
    <source>
        <dbReference type="ARBA" id="ARBA00048782"/>
    </source>
</evidence>
<feature type="region of interest" description="Disordered" evidence="5">
    <location>
        <begin position="152"/>
        <end position="209"/>
    </location>
</feature>
<dbReference type="GO" id="GO:0033744">
    <property type="term" value="F:L-methionine:thioredoxin-disulfide S-oxidoreductase activity"/>
    <property type="evidence" value="ECO:0007669"/>
    <property type="project" value="RHEA"/>
</dbReference>
<evidence type="ECO:0000259" key="6">
    <source>
        <dbReference type="Pfam" id="PF01625"/>
    </source>
</evidence>
<comment type="catalytic activity">
    <reaction evidence="3 4">
        <text>[thioredoxin]-disulfide + L-methionine + H2O = L-methionine (S)-S-oxide + [thioredoxin]-dithiol</text>
        <dbReference type="Rhea" id="RHEA:19993"/>
        <dbReference type="Rhea" id="RHEA-COMP:10698"/>
        <dbReference type="Rhea" id="RHEA-COMP:10700"/>
        <dbReference type="ChEBI" id="CHEBI:15377"/>
        <dbReference type="ChEBI" id="CHEBI:29950"/>
        <dbReference type="ChEBI" id="CHEBI:50058"/>
        <dbReference type="ChEBI" id="CHEBI:57844"/>
        <dbReference type="ChEBI" id="CHEBI:58772"/>
        <dbReference type="EC" id="1.8.4.11"/>
    </reaction>
</comment>
<name>A0A538T919_UNCEI</name>
<dbReference type="PANTHER" id="PTHR43774:SF1">
    <property type="entry name" value="PEPTIDE METHIONINE SULFOXIDE REDUCTASE MSRA 2"/>
    <property type="match status" value="1"/>
</dbReference>
<evidence type="ECO:0000313" key="7">
    <source>
        <dbReference type="EMBL" id="TMQ60143.1"/>
    </source>
</evidence>
<dbReference type="EMBL" id="VBOS01000029">
    <property type="protein sequence ID" value="TMQ60143.1"/>
    <property type="molecule type" value="Genomic_DNA"/>
</dbReference>
<dbReference type="GO" id="GO:0008113">
    <property type="term" value="F:peptide-methionine (S)-S-oxide reductase activity"/>
    <property type="evidence" value="ECO:0007669"/>
    <property type="project" value="UniProtKB-UniRule"/>
</dbReference>
<comment type="function">
    <text evidence="4">Has an important function as a repair enzyme for proteins that have been inactivated by oxidation. Catalyzes the reversible oxidation-reduction of methionine sulfoxide in proteins to methionine.</text>
</comment>
<dbReference type="EC" id="1.8.4.11" evidence="4"/>
<dbReference type="Gene3D" id="3.30.1060.10">
    <property type="entry name" value="Peptide methionine sulphoxide reductase MsrA"/>
    <property type="match status" value="1"/>
</dbReference>
<dbReference type="InterPro" id="IPR036509">
    <property type="entry name" value="Met_Sox_Rdtase_MsrA_sf"/>
</dbReference>
<dbReference type="SUPFAM" id="SSF55068">
    <property type="entry name" value="Peptide methionine sulfoxide reductase"/>
    <property type="match status" value="1"/>
</dbReference>
<feature type="compositionally biased region" description="Low complexity" evidence="5">
    <location>
        <begin position="167"/>
        <end position="180"/>
    </location>
</feature>
<evidence type="ECO:0000256" key="2">
    <source>
        <dbReference type="ARBA" id="ARBA00047806"/>
    </source>
</evidence>
<comment type="similarity">
    <text evidence="4">Belongs to the MsrA Met sulfoxide reductase family.</text>
</comment>
<comment type="catalytic activity">
    <reaction evidence="2 4">
        <text>L-methionyl-[protein] + [thioredoxin]-disulfide + H2O = L-methionyl-(S)-S-oxide-[protein] + [thioredoxin]-dithiol</text>
        <dbReference type="Rhea" id="RHEA:14217"/>
        <dbReference type="Rhea" id="RHEA-COMP:10698"/>
        <dbReference type="Rhea" id="RHEA-COMP:10700"/>
        <dbReference type="Rhea" id="RHEA-COMP:12313"/>
        <dbReference type="Rhea" id="RHEA-COMP:12315"/>
        <dbReference type="ChEBI" id="CHEBI:15377"/>
        <dbReference type="ChEBI" id="CHEBI:16044"/>
        <dbReference type="ChEBI" id="CHEBI:29950"/>
        <dbReference type="ChEBI" id="CHEBI:44120"/>
        <dbReference type="ChEBI" id="CHEBI:50058"/>
        <dbReference type="EC" id="1.8.4.11"/>
    </reaction>
</comment>
<organism evidence="7 8">
    <name type="scientific">Eiseniibacteriota bacterium</name>
    <dbReference type="NCBI Taxonomy" id="2212470"/>
    <lineage>
        <taxon>Bacteria</taxon>
        <taxon>Candidatus Eiseniibacteriota</taxon>
    </lineage>
</organism>
<feature type="domain" description="Peptide methionine sulphoxide reductase MsrA" evidence="6">
    <location>
        <begin position="9"/>
        <end position="159"/>
    </location>
</feature>
<reference evidence="7 8" key="1">
    <citation type="journal article" date="2019" name="Nat. Microbiol.">
        <title>Mediterranean grassland soil C-N compound turnover is dependent on rainfall and depth, and is mediated by genomically divergent microorganisms.</title>
        <authorList>
            <person name="Diamond S."/>
            <person name="Andeer P.F."/>
            <person name="Li Z."/>
            <person name="Crits-Christoph A."/>
            <person name="Burstein D."/>
            <person name="Anantharaman K."/>
            <person name="Lane K.R."/>
            <person name="Thomas B.C."/>
            <person name="Pan C."/>
            <person name="Northen T.R."/>
            <person name="Banfield J.F."/>
        </authorList>
    </citation>
    <scope>NUCLEOTIDE SEQUENCE [LARGE SCALE GENOMIC DNA]</scope>
    <source>
        <strain evidence="7">WS_2</strain>
    </source>
</reference>
<dbReference type="HAMAP" id="MF_01401">
    <property type="entry name" value="MsrA"/>
    <property type="match status" value="1"/>
</dbReference>
<feature type="active site" evidence="4">
    <location>
        <position position="15"/>
    </location>
</feature>
<keyword evidence="1 4" id="KW-0560">Oxidoreductase</keyword>
<dbReference type="AlphaFoldDB" id="A0A538T919"/>
<evidence type="ECO:0000256" key="4">
    <source>
        <dbReference type="HAMAP-Rule" id="MF_01401"/>
    </source>
</evidence>
<gene>
    <name evidence="4 7" type="primary">msrA</name>
    <name evidence="7" type="ORF">E6K72_00815</name>
</gene>
<proteinExistence type="inferred from homology"/>
<dbReference type="InterPro" id="IPR002569">
    <property type="entry name" value="Met_Sox_Rdtase_MsrA_dom"/>
</dbReference>
<comment type="caution">
    <text evidence="7">The sequence shown here is derived from an EMBL/GenBank/DDBJ whole genome shotgun (WGS) entry which is preliminary data.</text>
</comment>
<evidence type="ECO:0000313" key="8">
    <source>
        <dbReference type="Proteomes" id="UP000317716"/>
    </source>
</evidence>
<dbReference type="Proteomes" id="UP000317716">
    <property type="component" value="Unassembled WGS sequence"/>
</dbReference>
<evidence type="ECO:0000256" key="5">
    <source>
        <dbReference type="SAM" id="MobiDB-lite"/>
    </source>
</evidence>
<dbReference type="Pfam" id="PF01625">
    <property type="entry name" value="PMSR"/>
    <property type="match status" value="1"/>
</dbReference>
<dbReference type="NCBIfam" id="TIGR00401">
    <property type="entry name" value="msrA"/>
    <property type="match status" value="1"/>
</dbReference>
<dbReference type="PANTHER" id="PTHR43774">
    <property type="entry name" value="PEPTIDE METHIONINE SULFOXIDE REDUCTASE"/>
    <property type="match status" value="1"/>
</dbReference>
<protein>
    <recommendedName>
        <fullName evidence="4">Peptide methionine sulfoxide reductase MsrA</fullName>
        <shortName evidence="4">Protein-methionine-S-oxide reductase</shortName>
        <ecNumber evidence="4">1.8.4.11</ecNumber>
    </recommendedName>
    <alternativeName>
        <fullName evidence="4">Peptide-methionine (S)-S-oxide reductase</fullName>
        <shortName evidence="4">Peptide Met(O) reductase</shortName>
    </alternativeName>
</protein>
<sequence>MAEKRSELATLGGGCFWCLEAVFEQIEGVERVVSGYSGGDVKNPSYGEVCTGRTGHAEVIQITFDPERISYGEVLEIFFAFHDPTTLDHQGPDVGTQYRSVIFHHSAEQKRVAEETVKRLEAAKLWSDPAVTQIVPYTEFYPAEGYHQGYYRNNPVQPYSPRPPRAEPAARAGPAAPRRGSIATPKPCSRSRRPRGFRPAVIASGGVSL</sequence>